<proteinExistence type="predicted"/>
<organism evidence="1 2">
    <name type="scientific">Streptomyces smaragdinus</name>
    <dbReference type="NCBI Taxonomy" id="2585196"/>
    <lineage>
        <taxon>Bacteria</taxon>
        <taxon>Bacillati</taxon>
        <taxon>Actinomycetota</taxon>
        <taxon>Actinomycetes</taxon>
        <taxon>Kitasatosporales</taxon>
        <taxon>Streptomycetaceae</taxon>
        <taxon>Streptomyces</taxon>
    </lineage>
</organism>
<reference evidence="1 2" key="1">
    <citation type="submission" date="2019-10" db="EMBL/GenBank/DDBJ databases">
        <title>Streptomyces smaragdinus sp. nov. and Streptomyces fabii sp. nov., isolated from the gut of fungus growing-termite Macrotermes natalensis.</title>
        <authorList>
            <person name="Schwitalla J."/>
            <person name="Benndorf R."/>
            <person name="Martin K."/>
            <person name="De Beer W."/>
            <person name="Kaster A.-K."/>
            <person name="Vollmers J."/>
            <person name="Poulsen M."/>
            <person name="Beemelmanns C."/>
        </authorList>
    </citation>
    <scope>NUCLEOTIDE SEQUENCE [LARGE SCALE GENOMIC DNA]</scope>
    <source>
        <strain evidence="1 2">RB5</strain>
    </source>
</reference>
<dbReference type="EMBL" id="WEGJ01000001">
    <property type="protein sequence ID" value="MQY10217.1"/>
    <property type="molecule type" value="Genomic_DNA"/>
</dbReference>
<dbReference type="AlphaFoldDB" id="A0A7K0C9T1"/>
<evidence type="ECO:0000313" key="2">
    <source>
        <dbReference type="Proteomes" id="UP000466345"/>
    </source>
</evidence>
<comment type="caution">
    <text evidence="1">The sequence shown here is derived from an EMBL/GenBank/DDBJ whole genome shotgun (WGS) entry which is preliminary data.</text>
</comment>
<evidence type="ECO:0008006" key="3">
    <source>
        <dbReference type="Google" id="ProtNLM"/>
    </source>
</evidence>
<gene>
    <name evidence="1" type="ORF">SRB5_03240</name>
</gene>
<accession>A0A7K0C9T1</accession>
<name>A0A7K0C9T1_9ACTN</name>
<keyword evidence="2" id="KW-1185">Reference proteome</keyword>
<protein>
    <recommendedName>
        <fullName evidence="3">DUF4241 domain-containing protein</fullName>
    </recommendedName>
</protein>
<dbReference type="Pfam" id="PF14025">
    <property type="entry name" value="DUF4241"/>
    <property type="match status" value="1"/>
</dbReference>
<evidence type="ECO:0000313" key="1">
    <source>
        <dbReference type="EMBL" id="MQY10217.1"/>
    </source>
</evidence>
<dbReference type="Proteomes" id="UP000466345">
    <property type="component" value="Unassembled WGS sequence"/>
</dbReference>
<sequence>MIFDGLEVSYGERWEGYHGVTHPDPIAGAVAAGRHAAGWGYAVLLSARERPLALIERWPRGMWGVYLYDDSGRRELPIELKPSEDGGTPALIAHQRAGTPEDAAVRRLAEFRCPEPEFGEWQVFLPLLALQGHEPATTPVVLTDVSVEGGSPLRPIGIEQLFSPGPRDTPDGPATVEVIDAGLLGIPSGQLAVADPGVVDSTARSVPVPPGGYPVTLALLHKRHGPKVAAARVTILDISPAVWSMALRPNEDPGLLGRDRFYGIGVDSGSAAFMDATRRVPDPEIDETVFIPQSRELAMEFLATDDTSNLIAFYSGEGDGSYPVWTGHTADGEVACVVIDFMLLRPRRRRSQL</sequence>
<dbReference type="InterPro" id="IPR025335">
    <property type="entry name" value="DUF4241"/>
</dbReference>